<dbReference type="NCBIfam" id="NF005697">
    <property type="entry name" value="PRK07505.1"/>
    <property type="match status" value="1"/>
</dbReference>
<keyword evidence="5" id="KW-1185">Reference proteome</keyword>
<organism evidence="4 5">
    <name type="scientific">Vibrio neptunius</name>
    <dbReference type="NCBI Taxonomy" id="170651"/>
    <lineage>
        <taxon>Bacteria</taxon>
        <taxon>Pseudomonadati</taxon>
        <taxon>Pseudomonadota</taxon>
        <taxon>Gammaproteobacteria</taxon>
        <taxon>Vibrionales</taxon>
        <taxon>Vibrionaceae</taxon>
        <taxon>Vibrio</taxon>
    </lineage>
</organism>
<evidence type="ECO:0000256" key="2">
    <source>
        <dbReference type="ARBA" id="ARBA00022679"/>
    </source>
</evidence>
<dbReference type="EMBL" id="JAFHLB010000008">
    <property type="protein sequence ID" value="MBN3577762.1"/>
    <property type="molecule type" value="Genomic_DNA"/>
</dbReference>
<dbReference type="PANTHER" id="PTHR13693">
    <property type="entry name" value="CLASS II AMINOTRANSFERASE/8-AMINO-7-OXONONANOATE SYNTHASE"/>
    <property type="match status" value="1"/>
</dbReference>
<reference evidence="4 5" key="1">
    <citation type="submission" date="2021-02" db="EMBL/GenBank/DDBJ databases">
        <title>Draft Genome Sequences of 5 Vibrio neptunius Strains Isolated From of Bivalve Hatcheries.</title>
        <authorList>
            <person name="Galvis F."/>
            <person name="Barja J.L."/>
            <person name="Lemos M.L."/>
            <person name="Balado M."/>
        </authorList>
    </citation>
    <scope>NUCLEOTIDE SEQUENCE [LARGE SCALE GENOMIC DNA]</scope>
    <source>
        <strain evidence="4 5">PP-145.98</strain>
    </source>
</reference>
<dbReference type="InterPro" id="IPR004839">
    <property type="entry name" value="Aminotransferase_I/II_large"/>
</dbReference>
<comment type="caution">
    <text evidence="4">The sequence shown here is derived from an EMBL/GenBank/DDBJ whole genome shotgun (WGS) entry which is preliminary data.</text>
</comment>
<protein>
    <submittedName>
        <fullName evidence="4">Aminotransferase class I/II-fold pyridoxal phosphate-dependent enzyme</fullName>
    </submittedName>
</protein>
<sequence>MNKYTNIKKSIDISEGFWDTTSNNGLANIISKNMGNGEHLTVPGGEQFVNMSSYSYLGLDSHPAIIQGAIDGIQSTGALNSSTSRIRVQYEILNQAECQLGELTSSDVFTLPSCAAAAAAVLPLLSSGALTNNTPPVMVFDKHAHFCLNYMKPICADETKVITIEHNDMCALEDICKQHQQVAFVADSIYSTGGAAPIKKLLELQSQYGLFLLIDEAHGLSTTGHNGVGMVLSEVDELNDQTLLIASLNKGFGASGGAVFFRQHKDNKVRNLLARYGGPITWSQRINTAGLGAIIASTELHQNGTINRLQTTLMRKVELFDELVTTRAKGDGLPIRFVSLGDEQATINIARELFSSGFYTSAIFFPVIARGKAGLRIMLRSNMQDKDIQEFAIRLNQLKQKHGVHDA</sequence>
<evidence type="ECO:0000313" key="4">
    <source>
        <dbReference type="EMBL" id="MBN3577762.1"/>
    </source>
</evidence>
<evidence type="ECO:0000259" key="3">
    <source>
        <dbReference type="Pfam" id="PF00155"/>
    </source>
</evidence>
<feature type="domain" description="Aminotransferase class I/classII large" evidence="3">
    <location>
        <begin position="48"/>
        <end position="394"/>
    </location>
</feature>
<dbReference type="SUPFAM" id="SSF53383">
    <property type="entry name" value="PLP-dependent transferases"/>
    <property type="match status" value="1"/>
</dbReference>
<gene>
    <name evidence="4" type="ORF">JYA62_08730</name>
</gene>
<dbReference type="InterPro" id="IPR015421">
    <property type="entry name" value="PyrdxlP-dep_Trfase_major"/>
</dbReference>
<dbReference type="Gene3D" id="3.90.1150.10">
    <property type="entry name" value="Aspartate Aminotransferase, domain 1"/>
    <property type="match status" value="1"/>
</dbReference>
<dbReference type="Proteomes" id="UP000779070">
    <property type="component" value="Unassembled WGS sequence"/>
</dbReference>
<dbReference type="RefSeq" id="WP_206369594.1">
    <property type="nucleotide sequence ID" value="NZ_CAWPTM010000156.1"/>
</dbReference>
<keyword evidence="4" id="KW-0032">Aminotransferase</keyword>
<dbReference type="Gene3D" id="3.40.640.10">
    <property type="entry name" value="Type I PLP-dependent aspartate aminotransferase-like (Major domain)"/>
    <property type="match status" value="1"/>
</dbReference>
<dbReference type="Pfam" id="PF00155">
    <property type="entry name" value="Aminotran_1_2"/>
    <property type="match status" value="1"/>
</dbReference>
<dbReference type="InterPro" id="IPR015424">
    <property type="entry name" value="PyrdxlP-dep_Trfase"/>
</dbReference>
<dbReference type="InterPro" id="IPR015422">
    <property type="entry name" value="PyrdxlP-dep_Trfase_small"/>
</dbReference>
<dbReference type="GO" id="GO:0008483">
    <property type="term" value="F:transaminase activity"/>
    <property type="evidence" value="ECO:0007669"/>
    <property type="project" value="UniProtKB-KW"/>
</dbReference>
<proteinExistence type="predicted"/>
<name>A0ABS3A4E0_9VIBR</name>
<keyword evidence="2" id="KW-0808">Transferase</keyword>
<comment type="cofactor">
    <cofactor evidence="1">
        <name>pyridoxal 5'-phosphate</name>
        <dbReference type="ChEBI" id="CHEBI:597326"/>
    </cofactor>
</comment>
<evidence type="ECO:0000256" key="1">
    <source>
        <dbReference type="ARBA" id="ARBA00001933"/>
    </source>
</evidence>
<evidence type="ECO:0000313" key="5">
    <source>
        <dbReference type="Proteomes" id="UP000779070"/>
    </source>
</evidence>
<dbReference type="InterPro" id="IPR050087">
    <property type="entry name" value="AON_synthase_class-II"/>
</dbReference>
<accession>A0ABS3A4E0</accession>